<feature type="signal peptide" evidence="1">
    <location>
        <begin position="1"/>
        <end position="23"/>
    </location>
</feature>
<accession>A0A7W5E355</accession>
<dbReference type="EMBL" id="JACHXU010000019">
    <property type="protein sequence ID" value="MBB3208879.1"/>
    <property type="molecule type" value="Genomic_DNA"/>
</dbReference>
<organism evidence="2 3">
    <name type="scientific">Aporhodopirellula rubra</name>
    <dbReference type="NCBI Taxonomy" id="980271"/>
    <lineage>
        <taxon>Bacteria</taxon>
        <taxon>Pseudomonadati</taxon>
        <taxon>Planctomycetota</taxon>
        <taxon>Planctomycetia</taxon>
        <taxon>Pirellulales</taxon>
        <taxon>Pirellulaceae</taxon>
        <taxon>Aporhodopirellula</taxon>
    </lineage>
</organism>
<sequence length="142" mass="16082">MTNVSIRIVATFLFGMLAATCFAPVATSQDNFDGAVWAFKMSKKQEPKKIIGGRFRVSNHVLFQKFDPSDAQFSKRVGKNHPNGQKTRFDVDDFRVFTEPKKRLILIKGTGRLSMDKIGEWSGIFTDGRGSNWTFKASRIKE</sequence>
<evidence type="ECO:0000256" key="1">
    <source>
        <dbReference type="SAM" id="SignalP"/>
    </source>
</evidence>
<keyword evidence="3" id="KW-1185">Reference proteome</keyword>
<name>A0A7W5E355_9BACT</name>
<proteinExistence type="predicted"/>
<keyword evidence="1" id="KW-0732">Signal</keyword>
<evidence type="ECO:0000313" key="3">
    <source>
        <dbReference type="Proteomes" id="UP000536179"/>
    </source>
</evidence>
<gene>
    <name evidence="2" type="ORF">FHS27_004713</name>
</gene>
<feature type="chain" id="PRO_5030835452" evidence="1">
    <location>
        <begin position="24"/>
        <end position="142"/>
    </location>
</feature>
<reference evidence="2 3" key="1">
    <citation type="submission" date="2020-08" db="EMBL/GenBank/DDBJ databases">
        <title>Genomic Encyclopedia of Type Strains, Phase III (KMG-III): the genomes of soil and plant-associated and newly described type strains.</title>
        <authorList>
            <person name="Whitman W."/>
        </authorList>
    </citation>
    <scope>NUCLEOTIDE SEQUENCE [LARGE SCALE GENOMIC DNA]</scope>
    <source>
        <strain evidence="2 3">CECT 8075</strain>
    </source>
</reference>
<dbReference type="Proteomes" id="UP000536179">
    <property type="component" value="Unassembled WGS sequence"/>
</dbReference>
<dbReference type="AlphaFoldDB" id="A0A7W5E355"/>
<dbReference type="RefSeq" id="WP_184307101.1">
    <property type="nucleotide sequence ID" value="NZ_JACHXU010000019.1"/>
</dbReference>
<evidence type="ECO:0000313" key="2">
    <source>
        <dbReference type="EMBL" id="MBB3208879.1"/>
    </source>
</evidence>
<protein>
    <submittedName>
        <fullName evidence="2">Uncharacterized protein</fullName>
    </submittedName>
</protein>
<comment type="caution">
    <text evidence="2">The sequence shown here is derived from an EMBL/GenBank/DDBJ whole genome shotgun (WGS) entry which is preliminary data.</text>
</comment>